<comment type="caution">
    <text evidence="2">The sequence shown here is derived from an EMBL/GenBank/DDBJ whole genome shotgun (WGS) entry which is preliminary data.</text>
</comment>
<accession>A0A8H4APF5</accession>
<feature type="chain" id="PRO_5034537051" evidence="1">
    <location>
        <begin position="23"/>
        <end position="107"/>
    </location>
</feature>
<evidence type="ECO:0000256" key="1">
    <source>
        <dbReference type="SAM" id="SignalP"/>
    </source>
</evidence>
<keyword evidence="1" id="KW-0732">Signal</keyword>
<dbReference type="AlphaFoldDB" id="A0A8H4APF5"/>
<feature type="signal peptide" evidence="1">
    <location>
        <begin position="1"/>
        <end position="22"/>
    </location>
</feature>
<name>A0A8H4APF5_GIGMA</name>
<sequence>MRFILLLLQFLLYFCLIRLNVSRLIRLNQELKISYSSISAIDTSGFGYEHSYLQNGSILDALLLSYSDPKFSVSSSTTPVDLGGFVVYLLDNTHILTADALCGTTTG</sequence>
<keyword evidence="3" id="KW-1185">Reference proteome</keyword>
<proteinExistence type="predicted"/>
<gene>
    <name evidence="2" type="ORF">F8M41_016341</name>
</gene>
<evidence type="ECO:0000313" key="2">
    <source>
        <dbReference type="EMBL" id="KAF0520410.1"/>
    </source>
</evidence>
<protein>
    <submittedName>
        <fullName evidence="2">Uncharacterized protein</fullName>
    </submittedName>
</protein>
<dbReference type="Proteomes" id="UP000439903">
    <property type="component" value="Unassembled WGS sequence"/>
</dbReference>
<evidence type="ECO:0000313" key="3">
    <source>
        <dbReference type="Proteomes" id="UP000439903"/>
    </source>
</evidence>
<organism evidence="2 3">
    <name type="scientific">Gigaspora margarita</name>
    <dbReference type="NCBI Taxonomy" id="4874"/>
    <lineage>
        <taxon>Eukaryota</taxon>
        <taxon>Fungi</taxon>
        <taxon>Fungi incertae sedis</taxon>
        <taxon>Mucoromycota</taxon>
        <taxon>Glomeromycotina</taxon>
        <taxon>Glomeromycetes</taxon>
        <taxon>Diversisporales</taxon>
        <taxon>Gigasporaceae</taxon>
        <taxon>Gigaspora</taxon>
    </lineage>
</organism>
<dbReference type="EMBL" id="WTPW01000352">
    <property type="protein sequence ID" value="KAF0520410.1"/>
    <property type="molecule type" value="Genomic_DNA"/>
</dbReference>
<reference evidence="2 3" key="1">
    <citation type="journal article" date="2019" name="Environ. Microbiol.">
        <title>At the nexus of three kingdoms: the genome of the mycorrhizal fungus Gigaspora margarita provides insights into plant, endobacterial and fungal interactions.</title>
        <authorList>
            <person name="Venice F."/>
            <person name="Ghignone S."/>
            <person name="Salvioli di Fossalunga A."/>
            <person name="Amselem J."/>
            <person name="Novero M."/>
            <person name="Xianan X."/>
            <person name="Sedzielewska Toro K."/>
            <person name="Morin E."/>
            <person name="Lipzen A."/>
            <person name="Grigoriev I.V."/>
            <person name="Henrissat B."/>
            <person name="Martin F.M."/>
            <person name="Bonfante P."/>
        </authorList>
    </citation>
    <scope>NUCLEOTIDE SEQUENCE [LARGE SCALE GENOMIC DNA]</scope>
    <source>
        <strain evidence="2 3">BEG34</strain>
    </source>
</reference>